<dbReference type="Proteomes" id="UP000541444">
    <property type="component" value="Unassembled WGS sequence"/>
</dbReference>
<evidence type="ECO:0000313" key="1">
    <source>
        <dbReference type="EMBL" id="KAF6167490.1"/>
    </source>
</evidence>
<accession>A0A7J7NKF4</accession>
<organism evidence="1 2">
    <name type="scientific">Kingdonia uniflora</name>
    <dbReference type="NCBI Taxonomy" id="39325"/>
    <lineage>
        <taxon>Eukaryota</taxon>
        <taxon>Viridiplantae</taxon>
        <taxon>Streptophyta</taxon>
        <taxon>Embryophyta</taxon>
        <taxon>Tracheophyta</taxon>
        <taxon>Spermatophyta</taxon>
        <taxon>Magnoliopsida</taxon>
        <taxon>Ranunculales</taxon>
        <taxon>Circaeasteraceae</taxon>
        <taxon>Kingdonia</taxon>
    </lineage>
</organism>
<dbReference type="OrthoDB" id="206969at2759"/>
<reference evidence="1 2" key="1">
    <citation type="journal article" date="2020" name="IScience">
        <title>Genome Sequencing of the Endangered Kingdonia uniflora (Circaeasteraceae, Ranunculales) Reveals Potential Mechanisms of Evolutionary Specialization.</title>
        <authorList>
            <person name="Sun Y."/>
            <person name="Deng T."/>
            <person name="Zhang A."/>
            <person name="Moore M.J."/>
            <person name="Landis J.B."/>
            <person name="Lin N."/>
            <person name="Zhang H."/>
            <person name="Zhang X."/>
            <person name="Huang J."/>
            <person name="Zhang X."/>
            <person name="Sun H."/>
            <person name="Wang H."/>
        </authorList>
    </citation>
    <scope>NUCLEOTIDE SEQUENCE [LARGE SCALE GENOMIC DNA]</scope>
    <source>
        <strain evidence="1">TB1705</strain>
        <tissue evidence="1">Leaf</tissue>
    </source>
</reference>
<protein>
    <submittedName>
        <fullName evidence="1">Uncharacterized protein</fullName>
    </submittedName>
</protein>
<gene>
    <name evidence="1" type="ORF">GIB67_031691</name>
</gene>
<name>A0A7J7NKF4_9MAGN</name>
<evidence type="ECO:0000313" key="2">
    <source>
        <dbReference type="Proteomes" id="UP000541444"/>
    </source>
</evidence>
<keyword evidence="2" id="KW-1185">Reference proteome</keyword>
<comment type="caution">
    <text evidence="1">The sequence shown here is derived from an EMBL/GenBank/DDBJ whole genome shotgun (WGS) entry which is preliminary data.</text>
</comment>
<dbReference type="EMBL" id="JACGCM010000724">
    <property type="protein sequence ID" value="KAF6167490.1"/>
    <property type="molecule type" value="Genomic_DNA"/>
</dbReference>
<sequence length="159" mass="17279">IGAPKSFLGFGVAPSALGSCGRSIAEADVPILSLIGVDSMKQDDVDTEGLGSSKGKNFGFYVNYECNSGNNDGLTTIYDGSMTAMSHSTMMYARESSVVVESVVNMSGIGKRRKDVILDDIVEVKQDELMKNRSKEDHAKLTRIAFGPSYHVLHFRFML</sequence>
<dbReference type="AlphaFoldDB" id="A0A7J7NKF4"/>
<feature type="non-terminal residue" evidence="1">
    <location>
        <position position="1"/>
    </location>
</feature>
<proteinExistence type="predicted"/>